<feature type="short sequence motif" description="Nudix box" evidence="2">
    <location>
        <begin position="57"/>
        <end position="78"/>
    </location>
</feature>
<comment type="caution">
    <text evidence="4">The sequence shown here is derived from an EMBL/GenBank/DDBJ whole genome shotgun (WGS) entry which is preliminary data.</text>
</comment>
<dbReference type="AlphaFoldDB" id="A0A939EMR0"/>
<proteinExistence type="inferred from homology"/>
<evidence type="ECO:0000259" key="3">
    <source>
        <dbReference type="PROSITE" id="PS51462"/>
    </source>
</evidence>
<dbReference type="Pfam" id="PF00293">
    <property type="entry name" value="NUDIX"/>
    <property type="match status" value="1"/>
</dbReference>
<comment type="cofactor">
    <cofactor evidence="2">
        <name>a divalent metal cation</name>
        <dbReference type="ChEBI" id="CHEBI:60240"/>
    </cofactor>
</comment>
<dbReference type="InterPro" id="IPR022927">
    <property type="entry name" value="RppH"/>
</dbReference>
<dbReference type="GO" id="GO:0034432">
    <property type="term" value="F:bis(5'-adenosyl)-pentaphosphatase activity"/>
    <property type="evidence" value="ECO:0007669"/>
    <property type="project" value="TreeGrafter"/>
</dbReference>
<sequence length="176" mass="19856">MSETDVIPGFPAGKAGRPYRPCVGIMLINQDGLVWTGKRDDGKGQSTYDFAWQMPQGGIDPSEDPRKAALRELYEETSVRSVSYLGETENWLTYDYPTEILADTRKGKFCGQAQKWYAFRFEGPDSEINVLQPPEGHSAEFGEWRWERAANLVNLIVPFKRDVYAQVVAIFAPLTA</sequence>
<dbReference type="Gene3D" id="3.90.79.10">
    <property type="entry name" value="Nucleoside Triphosphate Pyrophosphohydrolase"/>
    <property type="match status" value="1"/>
</dbReference>
<comment type="function">
    <text evidence="2">Accelerates the degradation of transcripts by removing pyrophosphate from the 5'-end of triphosphorylated RNA, leading to a more labile monophosphorylated state that can stimulate subsequent ribonuclease cleavage.</text>
</comment>
<name>A0A939EMR0_9HYPH</name>
<reference evidence="4" key="1">
    <citation type="submission" date="2021-03" db="EMBL/GenBank/DDBJ databases">
        <title>Roseibium sp. CAU 1637 isolated from Incheon.</title>
        <authorList>
            <person name="Kim W."/>
        </authorList>
    </citation>
    <scope>NUCLEOTIDE SEQUENCE</scope>
    <source>
        <strain evidence="4">CAU 1637</strain>
    </source>
</reference>
<comment type="similarity">
    <text evidence="2">Belongs to the Nudix hydrolase family. RppH subfamily.</text>
</comment>
<evidence type="ECO:0000313" key="5">
    <source>
        <dbReference type="Proteomes" id="UP000664779"/>
    </source>
</evidence>
<evidence type="ECO:0000313" key="4">
    <source>
        <dbReference type="EMBL" id="MBO0345565.1"/>
    </source>
</evidence>
<dbReference type="SUPFAM" id="SSF55811">
    <property type="entry name" value="Nudix"/>
    <property type="match status" value="1"/>
</dbReference>
<organism evidence="4 5">
    <name type="scientific">Roseibium limicola</name>
    <dbReference type="NCBI Taxonomy" id="2816037"/>
    <lineage>
        <taxon>Bacteria</taxon>
        <taxon>Pseudomonadati</taxon>
        <taxon>Pseudomonadota</taxon>
        <taxon>Alphaproteobacteria</taxon>
        <taxon>Hyphomicrobiales</taxon>
        <taxon>Stappiaceae</taxon>
        <taxon>Roseibium</taxon>
    </lineage>
</organism>
<dbReference type="NCBIfam" id="NF001938">
    <property type="entry name" value="PRK00714.1-5"/>
    <property type="match status" value="1"/>
</dbReference>
<dbReference type="InterPro" id="IPR015797">
    <property type="entry name" value="NUDIX_hydrolase-like_dom_sf"/>
</dbReference>
<dbReference type="GO" id="GO:0008893">
    <property type="term" value="F:guanosine-3',5'-bis(diphosphate) 3'-diphosphatase activity"/>
    <property type="evidence" value="ECO:0007669"/>
    <property type="project" value="TreeGrafter"/>
</dbReference>
<dbReference type="HAMAP" id="MF_00298">
    <property type="entry name" value="Nudix_RppH"/>
    <property type="match status" value="1"/>
</dbReference>
<evidence type="ECO:0000256" key="2">
    <source>
        <dbReference type="HAMAP-Rule" id="MF_00298"/>
    </source>
</evidence>
<dbReference type="CDD" id="cd03671">
    <property type="entry name" value="NUDIX_Ap4A_hydrolase_plant_like"/>
    <property type="match status" value="1"/>
</dbReference>
<dbReference type="EMBL" id="JAFLNF010000004">
    <property type="protein sequence ID" value="MBO0345565.1"/>
    <property type="molecule type" value="Genomic_DNA"/>
</dbReference>
<accession>A0A939EMR0</accession>
<dbReference type="InterPro" id="IPR000086">
    <property type="entry name" value="NUDIX_hydrolase_dom"/>
</dbReference>
<evidence type="ECO:0000256" key="1">
    <source>
        <dbReference type="ARBA" id="ARBA00022801"/>
    </source>
</evidence>
<dbReference type="RefSeq" id="WP_206940326.1">
    <property type="nucleotide sequence ID" value="NZ_JAFLNF010000004.1"/>
</dbReference>
<dbReference type="PANTHER" id="PTHR11839">
    <property type="entry name" value="UDP/ADP-SUGAR PYROPHOSPHATASE"/>
    <property type="match status" value="1"/>
</dbReference>
<dbReference type="PANTHER" id="PTHR11839:SF22">
    <property type="entry name" value="NUDIX HYDROLASE 26, CHLOROPLASTIC"/>
    <property type="match status" value="1"/>
</dbReference>
<keyword evidence="5" id="KW-1185">Reference proteome</keyword>
<dbReference type="EC" id="3.6.1.-" evidence="2"/>
<keyword evidence="1 2" id="KW-0378">Hydrolase</keyword>
<dbReference type="GO" id="GO:0019693">
    <property type="term" value="P:ribose phosphate metabolic process"/>
    <property type="evidence" value="ECO:0007669"/>
    <property type="project" value="TreeGrafter"/>
</dbReference>
<dbReference type="GO" id="GO:0006753">
    <property type="term" value="P:nucleoside phosphate metabolic process"/>
    <property type="evidence" value="ECO:0007669"/>
    <property type="project" value="TreeGrafter"/>
</dbReference>
<protein>
    <recommendedName>
        <fullName evidence="2">RNA pyrophosphohydrolase</fullName>
        <ecNumber evidence="2">3.6.1.-</ecNumber>
    </recommendedName>
    <alternativeName>
        <fullName evidence="2">(Di)nucleoside polyphosphate hydrolase</fullName>
    </alternativeName>
</protein>
<dbReference type="PROSITE" id="PS51462">
    <property type="entry name" value="NUDIX"/>
    <property type="match status" value="1"/>
</dbReference>
<dbReference type="Proteomes" id="UP000664779">
    <property type="component" value="Unassembled WGS sequence"/>
</dbReference>
<gene>
    <name evidence="2" type="primary">rppH</name>
    <name evidence="2" type="synonym">nudH</name>
    <name evidence="4" type="ORF">J0X15_10065</name>
</gene>
<feature type="domain" description="Nudix hydrolase" evidence="3">
    <location>
        <begin position="18"/>
        <end position="169"/>
    </location>
</feature>